<gene>
    <name evidence="2 3" type="primary">FGR50</name>
    <name evidence="3" type="ordered locus">CAALFM_CR06300CA</name>
    <name evidence="2" type="ordered locus">orf19.11365</name>
</gene>
<organism evidence="3 4">
    <name type="scientific">Candida albicans (strain SC5314 / ATCC MYA-2876)</name>
    <name type="common">Yeast</name>
    <dbReference type="NCBI Taxonomy" id="237561"/>
    <lineage>
        <taxon>Eukaryota</taxon>
        <taxon>Fungi</taxon>
        <taxon>Dikarya</taxon>
        <taxon>Ascomycota</taxon>
        <taxon>Saccharomycotina</taxon>
        <taxon>Pichiomycetes</taxon>
        <taxon>Debaryomycetaceae</taxon>
        <taxon>Candida/Lodderomyces clade</taxon>
        <taxon>Candida</taxon>
    </lineage>
</organism>
<evidence type="ECO:0000256" key="1">
    <source>
        <dbReference type="SAM" id="MobiDB-lite"/>
    </source>
</evidence>
<reference evidence="3 4" key="2">
    <citation type="journal article" date="2007" name="Genome Biol.">
        <title>Assembly of the Candida albicans genome into sixteen supercontigs aligned on the eight chromosomes.</title>
        <authorList>
            <person name="van het Hoog M."/>
            <person name="Rast T.J."/>
            <person name="Martchenko M."/>
            <person name="Grindle S."/>
            <person name="Dignard D."/>
            <person name="Hogues H."/>
            <person name="Cuomo C."/>
            <person name="Berriman M."/>
            <person name="Scherer S."/>
            <person name="Magee B.B."/>
            <person name="Whiteway M."/>
            <person name="Chibana H."/>
            <person name="Nantel A."/>
            <person name="Magee P.T."/>
        </authorList>
    </citation>
    <scope>GENOME REANNOTATION</scope>
    <source>
        <strain evidence="4">SC5314 / ATCC MYA-2876</strain>
    </source>
</reference>
<evidence type="ECO:0000313" key="2">
    <source>
        <dbReference type="CGD" id="CAL0000197137"/>
    </source>
</evidence>
<feature type="region of interest" description="Disordered" evidence="1">
    <location>
        <begin position="1"/>
        <end position="223"/>
    </location>
</feature>
<dbReference type="OMA" id="MWADAED"/>
<dbReference type="GO" id="GO:0036180">
    <property type="term" value="P:filamentous growth of a population of unicellular organisms in response to biotic stimulus"/>
    <property type="evidence" value="ECO:0000315"/>
    <property type="project" value="CGD"/>
</dbReference>
<keyword evidence="4" id="KW-1185">Reference proteome</keyword>
<dbReference type="VEuPathDB" id="FungiDB:CR_06300C_A"/>
<evidence type="ECO:0000313" key="4">
    <source>
        <dbReference type="Proteomes" id="UP000000559"/>
    </source>
</evidence>
<dbReference type="OrthoDB" id="4026150at2759"/>
<proteinExistence type="predicted"/>
<feature type="compositionally biased region" description="Basic and acidic residues" evidence="1">
    <location>
        <begin position="38"/>
        <end position="47"/>
    </location>
</feature>
<sequence length="244" mass="27850">MTGLASRWATDETLVKQAIDQDSKSSQQHHNHNHHKKSGSDLEDSKWSKPITSKKSEALVSMWADAEDTSNSYPSPPSSRDSHGKHRNERRKSDSQHSHHKKRENVSPRKTKHNHDSTPRVRRDSPTHEDDEDNERGPMTPAAKAFAARFDKPTDKTAGNKHDHNRSTDGNSLAERLDKLSVSKQKKPNHRPHNTGSVKSETPRQDKSVVASEEDKQKEEKEKEELLKMLEELESQHLDWASME</sequence>
<feature type="compositionally biased region" description="Basic and acidic residues" evidence="1">
    <location>
        <begin position="201"/>
        <end position="223"/>
    </location>
</feature>
<feature type="compositionally biased region" description="Basic residues" evidence="1">
    <location>
        <begin position="98"/>
        <end position="113"/>
    </location>
</feature>
<dbReference type="InParanoid" id="A0A1D8PT71"/>
<dbReference type="RefSeq" id="XP_713509.2">
    <property type="nucleotide sequence ID" value="XM_708416.2"/>
</dbReference>
<protein>
    <submittedName>
        <fullName evidence="3">Fgr50p</fullName>
    </submittedName>
</protein>
<dbReference type="AlphaFoldDB" id="A0A1D8PT71"/>
<feature type="compositionally biased region" description="Basic residues" evidence="1">
    <location>
        <begin position="27"/>
        <end position="37"/>
    </location>
</feature>
<evidence type="ECO:0000313" key="3">
    <source>
        <dbReference type="EMBL" id="AOW31335.1"/>
    </source>
</evidence>
<dbReference type="EMBL" id="CP017630">
    <property type="protein sequence ID" value="AOW31335.1"/>
    <property type="molecule type" value="Genomic_DNA"/>
</dbReference>
<name>A0A1D8PT71_CANAL</name>
<dbReference type="SMR" id="A0A1D8PT71"/>
<dbReference type="GeneID" id="3644859"/>
<reference evidence="3 4" key="3">
    <citation type="journal article" date="2013" name="Genome Biol.">
        <title>Assembly of a phased diploid Candida albicans genome facilitates allele-specific measurements and provides a simple model for repeat and indel structure.</title>
        <authorList>
            <person name="Muzzey D."/>
            <person name="Schwartz K."/>
            <person name="Weissman J.S."/>
            <person name="Sherlock G."/>
        </authorList>
    </citation>
    <scope>NUCLEOTIDE SEQUENCE [LARGE SCALE GENOMIC DNA]</scope>
    <source>
        <strain evidence="4">SC5314 / ATCC MYA-2876</strain>
    </source>
</reference>
<dbReference type="Proteomes" id="UP000000559">
    <property type="component" value="Chromosome R"/>
</dbReference>
<feature type="compositionally biased region" description="Basic and acidic residues" evidence="1">
    <location>
        <begin position="149"/>
        <end position="167"/>
    </location>
</feature>
<dbReference type="GO" id="GO:0030447">
    <property type="term" value="P:filamentous growth"/>
    <property type="evidence" value="ECO:0000315"/>
    <property type="project" value="CGD"/>
</dbReference>
<feature type="compositionally biased region" description="Basic and acidic residues" evidence="1">
    <location>
        <begin position="9"/>
        <end position="23"/>
    </location>
</feature>
<dbReference type="CGD" id="CAL0000197137">
    <property type="gene designation" value="FGR50"/>
</dbReference>
<feature type="compositionally biased region" description="Basic and acidic residues" evidence="1">
    <location>
        <begin position="114"/>
        <end position="128"/>
    </location>
</feature>
<feature type="compositionally biased region" description="Basic residues" evidence="1">
    <location>
        <begin position="184"/>
        <end position="193"/>
    </location>
</feature>
<dbReference type="GO" id="GO:0009267">
    <property type="term" value="P:cellular response to starvation"/>
    <property type="evidence" value="ECO:0000315"/>
    <property type="project" value="CGD"/>
</dbReference>
<reference evidence="3 4" key="1">
    <citation type="journal article" date="2004" name="Proc. Natl. Acad. Sci. U.S.A.">
        <title>The diploid genome sequence of Candida albicans.</title>
        <authorList>
            <person name="Jones T."/>
            <person name="Federspiel N.A."/>
            <person name="Chibana H."/>
            <person name="Dungan J."/>
            <person name="Kalman S."/>
            <person name="Magee B.B."/>
            <person name="Newport G."/>
            <person name="Thorstenson Y.R."/>
            <person name="Agabian N."/>
            <person name="Magee P.T."/>
            <person name="Davis R.W."/>
            <person name="Scherer S."/>
        </authorList>
    </citation>
    <scope>NUCLEOTIDE SEQUENCE [LARGE SCALE GENOMIC DNA]</scope>
    <source>
        <strain evidence="4">SC5314 / ATCC MYA-2876</strain>
    </source>
</reference>
<dbReference type="eggNOG" id="ENOG502RIY1">
    <property type="taxonomic scope" value="Eukaryota"/>
</dbReference>
<accession>A0A1D8PT71</accession>
<dbReference type="KEGG" id="cal:CAALFM_CR06300CA"/>
<dbReference type="STRING" id="237561.A0A1D8PT71"/>
<dbReference type="GO" id="GO:0036170">
    <property type="term" value="P:filamentous growth of a population of unicellular organisms in response to starvation"/>
    <property type="evidence" value="ECO:0000315"/>
    <property type="project" value="CGD"/>
</dbReference>